<dbReference type="InterPro" id="IPR000160">
    <property type="entry name" value="GGDEF_dom"/>
</dbReference>
<dbReference type="GO" id="GO:0052621">
    <property type="term" value="F:diguanylate cyclase activity"/>
    <property type="evidence" value="ECO:0007669"/>
    <property type="project" value="UniProtKB-EC"/>
</dbReference>
<name>A0A346NLF4_9ALTE</name>
<feature type="transmembrane region" description="Helical" evidence="4">
    <location>
        <begin position="126"/>
        <end position="143"/>
    </location>
</feature>
<dbReference type="SUPFAM" id="SSF55073">
    <property type="entry name" value="Nucleotide cyclase"/>
    <property type="match status" value="1"/>
</dbReference>
<keyword evidence="4" id="KW-0812">Transmembrane</keyword>
<dbReference type="Gene3D" id="3.30.70.270">
    <property type="match status" value="1"/>
</dbReference>
<dbReference type="OrthoDB" id="9812260at2"/>
<dbReference type="PROSITE" id="PS50887">
    <property type="entry name" value="GGDEF"/>
    <property type="match status" value="1"/>
</dbReference>
<dbReference type="EMBL" id="CP031769">
    <property type="protein sequence ID" value="AXR06361.1"/>
    <property type="molecule type" value="Genomic_DNA"/>
</dbReference>
<dbReference type="AlphaFoldDB" id="A0A346NLF4"/>
<reference evidence="6 7" key="1">
    <citation type="submission" date="2018-08" db="EMBL/GenBank/DDBJ databases">
        <title>Salinimonas sediminis sp. nov., a piezophilic bacterium isolated from a deep-sea sediment sample from the New Britain Trench.</title>
        <authorList>
            <person name="Cao J."/>
        </authorList>
    </citation>
    <scope>NUCLEOTIDE SEQUENCE [LARGE SCALE GENOMIC DNA]</scope>
    <source>
        <strain evidence="6 7">N102</strain>
    </source>
</reference>
<sequence>MSFTWYKTFPDYPDHHPDYWRIRLIFHIFLLATVSFALLSVINLFVFKAYTLAVMDGVGCLIVLALYGLFRRLANVAVVAVLLACGIAGVMLAFILLVEGRNYSVIWATVIPPVTFFLAGRRVGTTLSTIVFLACVYTVYLQLQHNPAFTINTGALLNVIEASIVHILLFRFYEGTRYFAFQQAIEREQQLIKISQTDTLTGIYNRNKFAKEYASRLASGAEPYCLAVIDIDHFKLVNDTYGHAKGDAILVAFAQRLMQNLRGGDVLARWGGEEFVILISNTTRHDAKTIVERWKQAVSDAPFDEIPVTFSAGITVCDRLQSLDSAFKQADNALYTAKQNGRNRVSLYRDSPIIVVRK</sequence>
<evidence type="ECO:0000259" key="5">
    <source>
        <dbReference type="PROSITE" id="PS50887"/>
    </source>
</evidence>
<feature type="transmembrane region" description="Helical" evidence="4">
    <location>
        <begin position="103"/>
        <end position="119"/>
    </location>
</feature>
<accession>A0A346NLF4</accession>
<evidence type="ECO:0000256" key="1">
    <source>
        <dbReference type="ARBA" id="ARBA00001946"/>
    </source>
</evidence>
<keyword evidence="4" id="KW-0472">Membrane</keyword>
<dbReference type="KEGG" id="salm:D0Y50_08270"/>
<dbReference type="InterPro" id="IPR043128">
    <property type="entry name" value="Rev_trsase/Diguanyl_cyclase"/>
</dbReference>
<dbReference type="InterPro" id="IPR029787">
    <property type="entry name" value="Nucleotide_cyclase"/>
</dbReference>
<feature type="transmembrane region" description="Helical" evidence="4">
    <location>
        <begin position="24"/>
        <end position="46"/>
    </location>
</feature>
<feature type="transmembrane region" description="Helical" evidence="4">
    <location>
        <begin position="77"/>
        <end position="97"/>
    </location>
</feature>
<dbReference type="RefSeq" id="WP_117316406.1">
    <property type="nucleotide sequence ID" value="NZ_CP031769.1"/>
</dbReference>
<comment type="catalytic activity">
    <reaction evidence="3">
        <text>2 GTP = 3',3'-c-di-GMP + 2 diphosphate</text>
        <dbReference type="Rhea" id="RHEA:24898"/>
        <dbReference type="ChEBI" id="CHEBI:33019"/>
        <dbReference type="ChEBI" id="CHEBI:37565"/>
        <dbReference type="ChEBI" id="CHEBI:58805"/>
        <dbReference type="EC" id="2.7.7.65"/>
    </reaction>
</comment>
<proteinExistence type="predicted"/>
<comment type="cofactor">
    <cofactor evidence="1">
        <name>Mg(2+)</name>
        <dbReference type="ChEBI" id="CHEBI:18420"/>
    </cofactor>
</comment>
<dbReference type="SMART" id="SM00267">
    <property type="entry name" value="GGDEF"/>
    <property type="match status" value="1"/>
</dbReference>
<feature type="transmembrane region" description="Helical" evidence="4">
    <location>
        <begin position="155"/>
        <end position="173"/>
    </location>
</feature>
<dbReference type="PANTHER" id="PTHR45138:SF9">
    <property type="entry name" value="DIGUANYLATE CYCLASE DGCM-RELATED"/>
    <property type="match status" value="1"/>
</dbReference>
<dbReference type="EC" id="2.7.7.65" evidence="2"/>
<dbReference type="FunFam" id="3.30.70.270:FF:000001">
    <property type="entry name" value="Diguanylate cyclase domain protein"/>
    <property type="match status" value="1"/>
</dbReference>
<organism evidence="6 7">
    <name type="scientific">Salinimonas sediminis</name>
    <dbReference type="NCBI Taxonomy" id="2303538"/>
    <lineage>
        <taxon>Bacteria</taxon>
        <taxon>Pseudomonadati</taxon>
        <taxon>Pseudomonadota</taxon>
        <taxon>Gammaproteobacteria</taxon>
        <taxon>Alteromonadales</taxon>
        <taxon>Alteromonadaceae</taxon>
        <taxon>Alteromonas/Salinimonas group</taxon>
        <taxon>Salinimonas</taxon>
    </lineage>
</organism>
<dbReference type="InterPro" id="IPR048435">
    <property type="entry name" value="MASE6"/>
</dbReference>
<keyword evidence="4" id="KW-1133">Transmembrane helix</keyword>
<feature type="transmembrane region" description="Helical" evidence="4">
    <location>
        <begin position="52"/>
        <end position="70"/>
    </location>
</feature>
<evidence type="ECO:0000256" key="3">
    <source>
        <dbReference type="ARBA" id="ARBA00034247"/>
    </source>
</evidence>
<feature type="domain" description="GGDEF" evidence="5">
    <location>
        <begin position="222"/>
        <end position="350"/>
    </location>
</feature>
<dbReference type="CDD" id="cd01949">
    <property type="entry name" value="GGDEF"/>
    <property type="match status" value="1"/>
</dbReference>
<keyword evidence="7" id="KW-1185">Reference proteome</keyword>
<evidence type="ECO:0000313" key="7">
    <source>
        <dbReference type="Proteomes" id="UP000262073"/>
    </source>
</evidence>
<gene>
    <name evidence="6" type="ORF">D0Y50_08270</name>
</gene>
<dbReference type="Pfam" id="PF20966">
    <property type="entry name" value="MASE6"/>
    <property type="match status" value="1"/>
</dbReference>
<dbReference type="Proteomes" id="UP000262073">
    <property type="component" value="Chromosome"/>
</dbReference>
<dbReference type="Pfam" id="PF00990">
    <property type="entry name" value="GGDEF"/>
    <property type="match status" value="1"/>
</dbReference>
<protein>
    <recommendedName>
        <fullName evidence="2">diguanylate cyclase</fullName>
        <ecNumber evidence="2">2.7.7.65</ecNumber>
    </recommendedName>
</protein>
<evidence type="ECO:0000256" key="4">
    <source>
        <dbReference type="SAM" id="Phobius"/>
    </source>
</evidence>
<dbReference type="PANTHER" id="PTHR45138">
    <property type="entry name" value="REGULATORY COMPONENTS OF SENSORY TRANSDUCTION SYSTEM"/>
    <property type="match status" value="1"/>
</dbReference>
<dbReference type="NCBIfam" id="TIGR00254">
    <property type="entry name" value="GGDEF"/>
    <property type="match status" value="1"/>
</dbReference>
<evidence type="ECO:0000313" key="6">
    <source>
        <dbReference type="EMBL" id="AXR06361.1"/>
    </source>
</evidence>
<dbReference type="InterPro" id="IPR050469">
    <property type="entry name" value="Diguanylate_Cyclase"/>
</dbReference>
<evidence type="ECO:0000256" key="2">
    <source>
        <dbReference type="ARBA" id="ARBA00012528"/>
    </source>
</evidence>